<feature type="chain" id="PRO_5045261889" description="Lipoprotein" evidence="1">
    <location>
        <begin position="19"/>
        <end position="207"/>
    </location>
</feature>
<evidence type="ECO:0000256" key="1">
    <source>
        <dbReference type="SAM" id="SignalP"/>
    </source>
</evidence>
<dbReference type="RefSeq" id="WP_378293378.1">
    <property type="nucleotide sequence ID" value="NZ_JBHULE010000019.1"/>
</dbReference>
<dbReference type="PROSITE" id="PS51257">
    <property type="entry name" value="PROKAR_LIPOPROTEIN"/>
    <property type="match status" value="1"/>
</dbReference>
<proteinExistence type="predicted"/>
<reference evidence="3" key="1">
    <citation type="journal article" date="2019" name="Int. J. Syst. Evol. Microbiol.">
        <title>The Global Catalogue of Microorganisms (GCM) 10K type strain sequencing project: providing services to taxonomists for standard genome sequencing and annotation.</title>
        <authorList>
            <consortium name="The Broad Institute Genomics Platform"/>
            <consortium name="The Broad Institute Genome Sequencing Center for Infectious Disease"/>
            <person name="Wu L."/>
            <person name="Ma J."/>
        </authorList>
    </citation>
    <scope>NUCLEOTIDE SEQUENCE [LARGE SCALE GENOMIC DNA]</scope>
    <source>
        <strain evidence="3">KCTC 52274</strain>
    </source>
</reference>
<accession>A0ABW5LIP9</accession>
<organism evidence="2 3">
    <name type="scientific">Aquimarina rubra</name>
    <dbReference type="NCBI Taxonomy" id="1920033"/>
    <lineage>
        <taxon>Bacteria</taxon>
        <taxon>Pseudomonadati</taxon>
        <taxon>Bacteroidota</taxon>
        <taxon>Flavobacteriia</taxon>
        <taxon>Flavobacteriales</taxon>
        <taxon>Flavobacteriaceae</taxon>
        <taxon>Aquimarina</taxon>
    </lineage>
</organism>
<keyword evidence="3" id="KW-1185">Reference proteome</keyword>
<comment type="caution">
    <text evidence="2">The sequence shown here is derived from an EMBL/GenBank/DDBJ whole genome shotgun (WGS) entry which is preliminary data.</text>
</comment>
<evidence type="ECO:0008006" key="4">
    <source>
        <dbReference type="Google" id="ProtNLM"/>
    </source>
</evidence>
<protein>
    <recommendedName>
        <fullName evidence="4">Lipoprotein</fullName>
    </recommendedName>
</protein>
<keyword evidence="1" id="KW-0732">Signal</keyword>
<dbReference type="Proteomes" id="UP001597319">
    <property type="component" value="Unassembled WGS sequence"/>
</dbReference>
<evidence type="ECO:0000313" key="3">
    <source>
        <dbReference type="Proteomes" id="UP001597319"/>
    </source>
</evidence>
<gene>
    <name evidence="2" type="ORF">ACFSR1_13615</name>
</gene>
<sequence length="207" mass="23889">MKKVFFFAAVLTLGVFCACDEETVDNTVIEESLEFDNSNLEEANGKAHWGRCYYFVRPGLKFGGRCYKQFPGICDIYKICIPELIYDPCIFVPCWIEIFDPWIIYEKLDPREFVSFRDKLELEIDPRENVFPFALNEGIAGLQFYQDEGFLRDNTFQLEEDLILDAETSKELGLHGNIVKAGKYPVITNKENGTFNAILSVEKGFER</sequence>
<evidence type="ECO:0000313" key="2">
    <source>
        <dbReference type="EMBL" id="MFD2563713.1"/>
    </source>
</evidence>
<dbReference type="EMBL" id="JBHULE010000019">
    <property type="protein sequence ID" value="MFD2563713.1"/>
    <property type="molecule type" value="Genomic_DNA"/>
</dbReference>
<feature type="signal peptide" evidence="1">
    <location>
        <begin position="1"/>
        <end position="18"/>
    </location>
</feature>
<name>A0ABW5LIP9_9FLAO</name>